<dbReference type="EMBL" id="FXUG01000001">
    <property type="protein sequence ID" value="SMP44050.1"/>
    <property type="molecule type" value="Genomic_DNA"/>
</dbReference>
<accession>A0ABY1PTM1</accession>
<dbReference type="Proteomes" id="UP001158067">
    <property type="component" value="Unassembled WGS sequence"/>
</dbReference>
<keyword evidence="2" id="KW-1133">Transmembrane helix</keyword>
<evidence type="ECO:0000256" key="1">
    <source>
        <dbReference type="SAM" id="MobiDB-lite"/>
    </source>
</evidence>
<comment type="caution">
    <text evidence="3">The sequence shown here is derived from an EMBL/GenBank/DDBJ whole genome shotgun (WGS) entry which is preliminary data.</text>
</comment>
<keyword evidence="4" id="KW-1185">Reference proteome</keyword>
<evidence type="ECO:0000313" key="4">
    <source>
        <dbReference type="Proteomes" id="UP001158067"/>
    </source>
</evidence>
<organism evidence="3 4">
    <name type="scientific">Neorhodopirellula lusitana</name>
    <dbReference type="NCBI Taxonomy" id="445327"/>
    <lineage>
        <taxon>Bacteria</taxon>
        <taxon>Pseudomonadati</taxon>
        <taxon>Planctomycetota</taxon>
        <taxon>Planctomycetia</taxon>
        <taxon>Pirellulales</taxon>
        <taxon>Pirellulaceae</taxon>
        <taxon>Neorhodopirellula</taxon>
    </lineage>
</organism>
<keyword evidence="2" id="KW-0472">Membrane</keyword>
<evidence type="ECO:0000313" key="3">
    <source>
        <dbReference type="EMBL" id="SMP44050.1"/>
    </source>
</evidence>
<gene>
    <name evidence="3" type="ORF">SAMN06265222_1011066</name>
</gene>
<feature type="transmembrane region" description="Helical" evidence="2">
    <location>
        <begin position="27"/>
        <end position="45"/>
    </location>
</feature>
<feature type="region of interest" description="Disordered" evidence="1">
    <location>
        <begin position="1"/>
        <end position="20"/>
    </location>
</feature>
<reference evidence="3 4" key="1">
    <citation type="submission" date="2017-05" db="EMBL/GenBank/DDBJ databases">
        <authorList>
            <person name="Varghese N."/>
            <person name="Submissions S."/>
        </authorList>
    </citation>
    <scope>NUCLEOTIDE SEQUENCE [LARGE SCALE GENOMIC DNA]</scope>
    <source>
        <strain evidence="3 4">DSM 25457</strain>
    </source>
</reference>
<keyword evidence="2" id="KW-0812">Transmembrane</keyword>
<name>A0ABY1PTM1_9BACT</name>
<sequence>MTPPNQSTADDNKKTLLKNRLSKRPPTAMIASAVFILIGIAIMVSGAILEGAGALLVALGCSSIGLDPMKSKR</sequence>
<protein>
    <submittedName>
        <fullName evidence="3">Uncharacterized protein</fullName>
    </submittedName>
</protein>
<proteinExistence type="predicted"/>
<dbReference type="RefSeq" id="WP_283431206.1">
    <property type="nucleotide sequence ID" value="NZ_CAWLDM010000001.1"/>
</dbReference>
<evidence type="ECO:0000256" key="2">
    <source>
        <dbReference type="SAM" id="Phobius"/>
    </source>
</evidence>